<keyword evidence="3" id="KW-1185">Reference proteome</keyword>
<dbReference type="InterPro" id="IPR053194">
    <property type="entry name" value="tRNA_methyltr_O"/>
</dbReference>
<dbReference type="KEGG" id="mfo:Metfor_0645"/>
<dbReference type="Pfam" id="PF02663">
    <property type="entry name" value="FmdE"/>
    <property type="match status" value="1"/>
</dbReference>
<dbReference type="PANTHER" id="PTHR39418">
    <property type="entry name" value="DEHYDROGENASE-RELATED"/>
    <property type="match status" value="1"/>
</dbReference>
<dbReference type="InParanoid" id="L0HCH5"/>
<feature type="domain" description="Formylmethanofuran dehydrogenase subunit E" evidence="1">
    <location>
        <begin position="35"/>
        <end position="165"/>
    </location>
</feature>
<dbReference type="GeneID" id="14309318"/>
<organism evidence="2 3">
    <name type="scientific">Methanoregula formicica (strain DSM 22288 / NBRC 105244 / SMSP)</name>
    <dbReference type="NCBI Taxonomy" id="593750"/>
    <lineage>
        <taxon>Archaea</taxon>
        <taxon>Methanobacteriati</taxon>
        <taxon>Methanobacteriota</taxon>
        <taxon>Stenosarchaea group</taxon>
        <taxon>Methanomicrobia</taxon>
        <taxon>Methanomicrobiales</taxon>
        <taxon>Methanoregulaceae</taxon>
        <taxon>Methanoregula</taxon>
    </lineage>
</organism>
<gene>
    <name evidence="2" type="ordered locus">Metfor_0645</name>
</gene>
<dbReference type="AlphaFoldDB" id="L0HCH5"/>
<sequence length="211" mass="23600">MTGMHEDPDSRLNVVMDIHHVPPRLQEQIRQLSSFHTYAAPGILIGAFMVDYALELLGISPDKKLYGVCETPKCLPDALQVMARCTTGNNRLKVVPIGKFAITLNGPSDKEATDAVRVYLDLQKVKKYPTLDLWYSNSPAFDKHTMGDKLRDDIFQAGRNVLSFEKVRVGVKTKKKWKSVTCPVCGETVPDYLAVNGRCGTCGSMKYYEKI</sequence>
<dbReference type="RefSeq" id="WP_015284669.1">
    <property type="nucleotide sequence ID" value="NC_019943.1"/>
</dbReference>
<dbReference type="SUPFAM" id="SSF143555">
    <property type="entry name" value="FwdE-like"/>
    <property type="match status" value="1"/>
</dbReference>
<dbReference type="InterPro" id="IPR003814">
    <property type="entry name" value="FmdEsu_dom"/>
</dbReference>
<evidence type="ECO:0000313" key="2">
    <source>
        <dbReference type="EMBL" id="AGB01705.1"/>
    </source>
</evidence>
<accession>L0HCH5</accession>
<dbReference type="STRING" id="593750.Metfor_0645"/>
<proteinExistence type="predicted"/>
<reference evidence="2 3" key="2">
    <citation type="journal article" date="2014" name="Genome Announc.">
        <title>Complete Genome Sequence of Methanoregula formicica SMSPT, a Mesophilic Hydrogenotrophic Methanogen Isolated from a Methanogenic Upflow Anaerobic Sludge Blanket Reactor.</title>
        <authorList>
            <person name="Yamamoto K."/>
            <person name="Tamaki H."/>
            <person name="Cadillo-Quiroz H."/>
            <person name="Imachi H."/>
            <person name="Kyrpides N."/>
            <person name="Woyke T."/>
            <person name="Goodwin L."/>
            <person name="Zinder S.H."/>
            <person name="Kamagata Y."/>
            <person name="Liu W.T."/>
        </authorList>
    </citation>
    <scope>NUCLEOTIDE SEQUENCE [LARGE SCALE GENOMIC DNA]</scope>
    <source>
        <strain evidence="3">DSM 22288 / NBRC 105244 / SMSP</strain>
    </source>
</reference>
<reference evidence="3" key="1">
    <citation type="submission" date="2011-12" db="EMBL/GenBank/DDBJ databases">
        <title>Complete sequence of Methanoregula formicicum SMSP.</title>
        <authorList>
            <person name="Lucas S."/>
            <person name="Han J."/>
            <person name="Lapidus A."/>
            <person name="Cheng J.-F."/>
            <person name="Goodwin L."/>
            <person name="Pitluck S."/>
            <person name="Peters L."/>
            <person name="Ovchinnikova G."/>
            <person name="Teshima H."/>
            <person name="Detter J.C."/>
            <person name="Han C."/>
            <person name="Tapia R."/>
            <person name="Land M."/>
            <person name="Hauser L."/>
            <person name="Kyrpides N."/>
            <person name="Ivanova N."/>
            <person name="Pagani I."/>
            <person name="Imachi H."/>
            <person name="Tamaki H."/>
            <person name="Sekiguchi Y."/>
            <person name="Kamagata Y."/>
            <person name="Cadillo-Quiroz H."/>
            <person name="Zinder S."/>
            <person name="Liu W.-T."/>
            <person name="Woyke T."/>
        </authorList>
    </citation>
    <scope>NUCLEOTIDE SEQUENCE [LARGE SCALE GENOMIC DNA]</scope>
    <source>
        <strain evidence="3">DSM 22288 / NBRC 105244 / SMSP</strain>
    </source>
</reference>
<dbReference type="PANTHER" id="PTHR39418:SF1">
    <property type="entry name" value="DEHYDROGENASE"/>
    <property type="match status" value="1"/>
</dbReference>
<dbReference type="Gene3D" id="3.30.1330.130">
    <property type="match status" value="1"/>
</dbReference>
<evidence type="ECO:0000313" key="3">
    <source>
        <dbReference type="Proteomes" id="UP000010824"/>
    </source>
</evidence>
<dbReference type="eggNOG" id="arCOG00763">
    <property type="taxonomic scope" value="Archaea"/>
</dbReference>
<protein>
    <submittedName>
        <fullName evidence="2">Formylmethanofuran dehydrogenase subunit E</fullName>
    </submittedName>
</protein>
<dbReference type="HOGENOM" id="CLU_112307_0_0_2"/>
<dbReference type="EMBL" id="CP003167">
    <property type="protein sequence ID" value="AGB01705.1"/>
    <property type="molecule type" value="Genomic_DNA"/>
</dbReference>
<dbReference type="Proteomes" id="UP000010824">
    <property type="component" value="Chromosome"/>
</dbReference>
<evidence type="ECO:0000259" key="1">
    <source>
        <dbReference type="Pfam" id="PF02663"/>
    </source>
</evidence>
<name>L0HCH5_METFS</name>
<dbReference type="OrthoDB" id="147457at2157"/>